<dbReference type="InterPro" id="IPR008920">
    <property type="entry name" value="TF_FadR/GntR_C"/>
</dbReference>
<feature type="domain" description="HTH gntR-type" evidence="4">
    <location>
        <begin position="26"/>
        <end position="93"/>
    </location>
</feature>
<evidence type="ECO:0000313" key="5">
    <source>
        <dbReference type="EMBL" id="MBS8259526.1"/>
    </source>
</evidence>
<dbReference type="SMART" id="SM00895">
    <property type="entry name" value="FCD"/>
    <property type="match status" value="1"/>
</dbReference>
<proteinExistence type="predicted"/>
<accession>A0A944C9T5</accession>
<protein>
    <submittedName>
        <fullName evidence="5">GntR family transcriptional regulator</fullName>
    </submittedName>
</protein>
<reference evidence="5" key="2">
    <citation type="journal article" date="2021" name="Microorganisms">
        <title>Bacterial Dimethylsulfoniopropionate Biosynthesis in the East China Sea.</title>
        <authorList>
            <person name="Liu J."/>
            <person name="Zhang Y."/>
            <person name="Liu J."/>
            <person name="Zhong H."/>
            <person name="Williams B.T."/>
            <person name="Zheng Y."/>
            <person name="Curson A.R.J."/>
            <person name="Sun C."/>
            <person name="Sun H."/>
            <person name="Song D."/>
            <person name="Wagner Mackenzie B."/>
            <person name="Bermejo Martinez A."/>
            <person name="Todd J.D."/>
            <person name="Zhang X.H."/>
        </authorList>
    </citation>
    <scope>NUCLEOTIDE SEQUENCE</scope>
    <source>
        <strain evidence="5">AESS21</strain>
    </source>
</reference>
<evidence type="ECO:0000256" key="2">
    <source>
        <dbReference type="ARBA" id="ARBA00023125"/>
    </source>
</evidence>
<dbReference type="GO" id="GO:0003677">
    <property type="term" value="F:DNA binding"/>
    <property type="evidence" value="ECO:0007669"/>
    <property type="project" value="UniProtKB-KW"/>
</dbReference>
<sequence>MRRTVNCLAEEDKTSLGGSFSPLQTTDLVQQIARQIGDAIAEGRLRPAERLNELRLSQEFGTSRAPVREAARLLESQGLVVSSPRRGFFVRTLSAADLRDIYDLRLGLELYAAELALEKIGDAEISALEEQIQRLYQLADEGSVEEQIFQDFVFHRMLCKFSGNARILKVYDDLATDMRAGITLIGKLYDDPHRIAETHMPILDALKARDVVKLREALHFHIAVARDQVVLLFERMSEAS</sequence>
<organism evidence="5 6">
    <name type="scientific">Roseibium polysiphoniae</name>
    <dbReference type="NCBI Taxonomy" id="2571221"/>
    <lineage>
        <taxon>Bacteria</taxon>
        <taxon>Pseudomonadati</taxon>
        <taxon>Pseudomonadota</taxon>
        <taxon>Alphaproteobacteria</taxon>
        <taxon>Hyphomicrobiales</taxon>
        <taxon>Stappiaceae</taxon>
        <taxon>Roseibium</taxon>
    </lineage>
</organism>
<evidence type="ECO:0000256" key="1">
    <source>
        <dbReference type="ARBA" id="ARBA00023015"/>
    </source>
</evidence>
<dbReference type="PROSITE" id="PS50949">
    <property type="entry name" value="HTH_GNTR"/>
    <property type="match status" value="1"/>
</dbReference>
<dbReference type="SUPFAM" id="SSF46785">
    <property type="entry name" value="Winged helix' DNA-binding domain"/>
    <property type="match status" value="1"/>
</dbReference>
<dbReference type="PANTHER" id="PTHR43537:SF24">
    <property type="entry name" value="GLUCONATE OPERON TRANSCRIPTIONAL REPRESSOR"/>
    <property type="match status" value="1"/>
</dbReference>
<dbReference type="Gene3D" id="1.20.120.530">
    <property type="entry name" value="GntR ligand-binding domain-like"/>
    <property type="match status" value="1"/>
</dbReference>
<dbReference type="InterPro" id="IPR011711">
    <property type="entry name" value="GntR_C"/>
</dbReference>
<dbReference type="InterPro" id="IPR000524">
    <property type="entry name" value="Tscrpt_reg_HTH_GntR"/>
</dbReference>
<dbReference type="SUPFAM" id="SSF48008">
    <property type="entry name" value="GntR ligand-binding domain-like"/>
    <property type="match status" value="1"/>
</dbReference>
<name>A0A944C9T5_9HYPH</name>
<dbReference type="PANTHER" id="PTHR43537">
    <property type="entry name" value="TRANSCRIPTIONAL REGULATOR, GNTR FAMILY"/>
    <property type="match status" value="1"/>
</dbReference>
<dbReference type="SMART" id="SM00345">
    <property type="entry name" value="HTH_GNTR"/>
    <property type="match status" value="1"/>
</dbReference>
<dbReference type="InterPro" id="IPR036388">
    <property type="entry name" value="WH-like_DNA-bd_sf"/>
</dbReference>
<dbReference type="GO" id="GO:0003700">
    <property type="term" value="F:DNA-binding transcription factor activity"/>
    <property type="evidence" value="ECO:0007669"/>
    <property type="project" value="InterPro"/>
</dbReference>
<comment type="caution">
    <text evidence="5">The sequence shown here is derived from an EMBL/GenBank/DDBJ whole genome shotgun (WGS) entry which is preliminary data.</text>
</comment>
<dbReference type="Pfam" id="PF07729">
    <property type="entry name" value="FCD"/>
    <property type="match status" value="1"/>
</dbReference>
<reference evidence="5" key="1">
    <citation type="submission" date="2018-08" db="EMBL/GenBank/DDBJ databases">
        <authorList>
            <person name="Jin W."/>
            <person name="Wang H."/>
            <person name="Yang Y."/>
            <person name="Li M."/>
            <person name="Liu J."/>
        </authorList>
    </citation>
    <scope>NUCLEOTIDE SEQUENCE</scope>
    <source>
        <strain evidence="5">AESS21</strain>
    </source>
</reference>
<dbReference type="Pfam" id="PF00392">
    <property type="entry name" value="GntR"/>
    <property type="match status" value="1"/>
</dbReference>
<dbReference type="AlphaFoldDB" id="A0A944C9T5"/>
<evidence type="ECO:0000256" key="3">
    <source>
        <dbReference type="ARBA" id="ARBA00023163"/>
    </source>
</evidence>
<gene>
    <name evidence="5" type="ORF">DYI23_04765</name>
</gene>
<evidence type="ECO:0000313" key="6">
    <source>
        <dbReference type="Proteomes" id="UP000705379"/>
    </source>
</evidence>
<keyword evidence="3" id="KW-0804">Transcription</keyword>
<dbReference type="InterPro" id="IPR036390">
    <property type="entry name" value="WH_DNA-bd_sf"/>
</dbReference>
<dbReference type="CDD" id="cd07377">
    <property type="entry name" value="WHTH_GntR"/>
    <property type="match status" value="1"/>
</dbReference>
<keyword evidence="1" id="KW-0805">Transcription regulation</keyword>
<keyword evidence="2" id="KW-0238">DNA-binding</keyword>
<evidence type="ECO:0000259" key="4">
    <source>
        <dbReference type="PROSITE" id="PS50949"/>
    </source>
</evidence>
<dbReference type="Gene3D" id="1.10.10.10">
    <property type="entry name" value="Winged helix-like DNA-binding domain superfamily/Winged helix DNA-binding domain"/>
    <property type="match status" value="1"/>
</dbReference>
<dbReference type="EMBL" id="QTKU01000001">
    <property type="protein sequence ID" value="MBS8259526.1"/>
    <property type="molecule type" value="Genomic_DNA"/>
</dbReference>
<dbReference type="Proteomes" id="UP000705379">
    <property type="component" value="Unassembled WGS sequence"/>
</dbReference>